<evidence type="ECO:0000256" key="3">
    <source>
        <dbReference type="SAM" id="Phobius"/>
    </source>
</evidence>
<dbReference type="InterPro" id="IPR011042">
    <property type="entry name" value="6-blade_b-propeller_TolB-like"/>
</dbReference>
<evidence type="ECO:0000256" key="1">
    <source>
        <dbReference type="ARBA" id="ARBA00023125"/>
    </source>
</evidence>
<keyword evidence="1 2" id="KW-0238">DNA-binding</keyword>
<comment type="caution">
    <text evidence="5">The sequence shown here is derived from an EMBL/GenBank/DDBJ whole genome shotgun (WGS) entry which is preliminary data.</text>
</comment>
<reference evidence="6" key="1">
    <citation type="journal article" date="2019" name="Int. J. Syst. Evol. Microbiol.">
        <title>The Global Catalogue of Microorganisms (GCM) 10K type strain sequencing project: providing services to taxonomists for standard genome sequencing and annotation.</title>
        <authorList>
            <consortium name="The Broad Institute Genomics Platform"/>
            <consortium name="The Broad Institute Genome Sequencing Center for Infectious Disease"/>
            <person name="Wu L."/>
            <person name="Ma J."/>
        </authorList>
    </citation>
    <scope>NUCLEOTIDE SEQUENCE [LARGE SCALE GENOMIC DNA]</scope>
    <source>
        <strain evidence="6">JCM 14331</strain>
    </source>
</reference>
<dbReference type="EMBL" id="BAAAEO010000002">
    <property type="protein sequence ID" value="GAA0544743.1"/>
    <property type="molecule type" value="Genomic_DNA"/>
</dbReference>
<feature type="domain" description="OmpR/PhoB-type" evidence="4">
    <location>
        <begin position="1"/>
        <end position="100"/>
    </location>
</feature>
<dbReference type="SUPFAM" id="SSF46894">
    <property type="entry name" value="C-terminal effector domain of the bipartite response regulators"/>
    <property type="match status" value="1"/>
</dbReference>
<feature type="transmembrane region" description="Helical" evidence="3">
    <location>
        <begin position="128"/>
        <end position="147"/>
    </location>
</feature>
<accession>A0ABP3NKE3</accession>
<protein>
    <recommendedName>
        <fullName evidence="4">OmpR/PhoB-type domain-containing protein</fullName>
    </recommendedName>
</protein>
<evidence type="ECO:0000313" key="6">
    <source>
        <dbReference type="Proteomes" id="UP001501169"/>
    </source>
</evidence>
<dbReference type="InterPro" id="IPR001867">
    <property type="entry name" value="OmpR/PhoB-type_DNA-bd"/>
</dbReference>
<dbReference type="SUPFAM" id="SSF82171">
    <property type="entry name" value="DPP6 N-terminal domain-like"/>
    <property type="match status" value="1"/>
</dbReference>
<dbReference type="InterPro" id="IPR036388">
    <property type="entry name" value="WH-like_DNA-bd_sf"/>
</dbReference>
<name>A0ABP3NKE3_9GAMM</name>
<evidence type="ECO:0000259" key="4">
    <source>
        <dbReference type="PROSITE" id="PS51755"/>
    </source>
</evidence>
<dbReference type="Gene3D" id="1.10.10.10">
    <property type="entry name" value="Winged helix-like DNA-binding domain superfamily/Winged helix DNA-binding domain"/>
    <property type="match status" value="1"/>
</dbReference>
<organism evidence="5 6">
    <name type="scientific">Rheinheimera aquimaris</name>
    <dbReference type="NCBI Taxonomy" id="412437"/>
    <lineage>
        <taxon>Bacteria</taxon>
        <taxon>Pseudomonadati</taxon>
        <taxon>Pseudomonadota</taxon>
        <taxon>Gammaproteobacteria</taxon>
        <taxon>Chromatiales</taxon>
        <taxon>Chromatiaceae</taxon>
        <taxon>Rheinheimera</taxon>
    </lineage>
</organism>
<evidence type="ECO:0000256" key="2">
    <source>
        <dbReference type="PROSITE-ProRule" id="PRU01091"/>
    </source>
</evidence>
<evidence type="ECO:0000313" key="5">
    <source>
        <dbReference type="EMBL" id="GAA0544743.1"/>
    </source>
</evidence>
<proteinExistence type="predicted"/>
<gene>
    <name evidence="5" type="ORF">GCM10009098_10340</name>
</gene>
<keyword evidence="6" id="KW-1185">Reference proteome</keyword>
<dbReference type="SMART" id="SM00862">
    <property type="entry name" value="Trans_reg_C"/>
    <property type="match status" value="1"/>
</dbReference>
<dbReference type="Pfam" id="PF00486">
    <property type="entry name" value="Trans_reg_C"/>
    <property type="match status" value="1"/>
</dbReference>
<keyword evidence="3" id="KW-1133">Transmembrane helix</keyword>
<dbReference type="CDD" id="cd00383">
    <property type="entry name" value="trans_reg_C"/>
    <property type="match status" value="1"/>
</dbReference>
<dbReference type="InterPro" id="IPR016032">
    <property type="entry name" value="Sig_transdc_resp-reg_C-effctor"/>
</dbReference>
<keyword evidence="3" id="KW-0812">Transmembrane</keyword>
<keyword evidence="3" id="KW-0472">Membrane</keyword>
<dbReference type="Gene3D" id="2.120.10.30">
    <property type="entry name" value="TolB, C-terminal domain"/>
    <property type="match status" value="1"/>
</dbReference>
<dbReference type="Proteomes" id="UP001501169">
    <property type="component" value="Unassembled WGS sequence"/>
</dbReference>
<feature type="DNA-binding region" description="OmpR/PhoB-type" evidence="2">
    <location>
        <begin position="1"/>
        <end position="100"/>
    </location>
</feature>
<sequence length="683" mass="78322">MNLVSIGEFTVDLAERRIFKAETELAAEPKVIEVLCYLIEHRERFVSLSELHDCVWVGRVVTDTAVRRTISKLRILLEDTDTDNARYIKSQMKRGYQLVCPSTQSNHSAAAIVPTASTNKTFNIRKSGYMAISGLLLVLLFCGYSVVSKQSYKLNEAEALLSVSGQKTSLAITKDGSIQAFIGKVSAERDWELFIYDTRAGQLRKVETPTKHLRYVNFIDNDTKLVYIGYEDAKAKLYTQSATNFTEPAVLHPTEDFSFLFGPVELPDNKLLLAAGNSLSDNIHYYKYDLVQHTFEQFTYSGKDIVQDAFAVVSPDQSLLALGRANLNEKNVKLHIYRLADKELVAEYPFQNDLKDFRLGWVDDANLLARTSAKHELIQINDGKRFDVLAEPGPMYEFRFSDKRELFALNYKVSSRGIYQAEWPFDGDFNKRFELDDSVTELVFSRDKTYLWLLETVNDTSKLYKYFYAENKRQLVMESTKPLSIQDQNSDGSMLLLKRDDRLELLDINTGDTVIISIATQDVYTGNFSNSGQYVYFVEGIKAQKIIKKYDIANKTQSHIIAGYRYFAEFERGFVAADADGNVWLLNDELNRERLLYQGVLYDLNYQLSVQAGQLIIVYRSRVNDWVLSSVNIKTSELWQKRLPQQDFSKNFSIDPSGKKIIFITMKKEENQLVRIGYNFGYN</sequence>
<dbReference type="RefSeq" id="WP_226766058.1">
    <property type="nucleotide sequence ID" value="NZ_BAAAEO010000002.1"/>
</dbReference>
<dbReference type="PROSITE" id="PS51755">
    <property type="entry name" value="OMPR_PHOB"/>
    <property type="match status" value="1"/>
</dbReference>